<reference evidence="1 2" key="1">
    <citation type="submission" date="2024-09" db="EMBL/GenBank/DDBJ databases">
        <title>Chromosome-scale assembly of Riccia fluitans.</title>
        <authorList>
            <person name="Paukszto L."/>
            <person name="Sawicki J."/>
            <person name="Karawczyk K."/>
            <person name="Piernik-Szablinska J."/>
            <person name="Szczecinska M."/>
            <person name="Mazdziarz M."/>
        </authorList>
    </citation>
    <scope>NUCLEOTIDE SEQUENCE [LARGE SCALE GENOMIC DNA]</scope>
    <source>
        <strain evidence="1">Rf_01</strain>
        <tissue evidence="1">Aerial parts of the thallus</tissue>
    </source>
</reference>
<protein>
    <submittedName>
        <fullName evidence="1">Uncharacterized protein</fullName>
    </submittedName>
</protein>
<organism evidence="1 2">
    <name type="scientific">Riccia fluitans</name>
    <dbReference type="NCBI Taxonomy" id="41844"/>
    <lineage>
        <taxon>Eukaryota</taxon>
        <taxon>Viridiplantae</taxon>
        <taxon>Streptophyta</taxon>
        <taxon>Embryophyta</taxon>
        <taxon>Marchantiophyta</taxon>
        <taxon>Marchantiopsida</taxon>
        <taxon>Marchantiidae</taxon>
        <taxon>Marchantiales</taxon>
        <taxon>Ricciaceae</taxon>
        <taxon>Riccia</taxon>
    </lineage>
</organism>
<dbReference type="Proteomes" id="UP001605036">
    <property type="component" value="Unassembled WGS sequence"/>
</dbReference>
<dbReference type="AlphaFoldDB" id="A0ABD1YFI7"/>
<sequence>MKRARHTVPREGFLNSRCPRAVCGSVQDTLRMMNCKELPLIFRDPDVGDVGLLSYLAAAIVSTSVGQRLEGPADWLDWNGSGPSARQDFGTKDLRRRPKDLLASEQIMHSVMEISTGHLSVEILLVGTPPLLKWKFMKEEWKFMCTILKCDFYGVRKRF</sequence>
<comment type="caution">
    <text evidence="1">The sequence shown here is derived from an EMBL/GenBank/DDBJ whole genome shotgun (WGS) entry which is preliminary data.</text>
</comment>
<keyword evidence="2" id="KW-1185">Reference proteome</keyword>
<evidence type="ECO:0000313" key="2">
    <source>
        <dbReference type="Proteomes" id="UP001605036"/>
    </source>
</evidence>
<name>A0ABD1YFI7_9MARC</name>
<evidence type="ECO:0000313" key="1">
    <source>
        <dbReference type="EMBL" id="KAL2629553.1"/>
    </source>
</evidence>
<proteinExistence type="predicted"/>
<dbReference type="EMBL" id="JBHFFA010000004">
    <property type="protein sequence ID" value="KAL2629553.1"/>
    <property type="molecule type" value="Genomic_DNA"/>
</dbReference>
<gene>
    <name evidence="1" type="ORF">R1flu_014239</name>
</gene>
<accession>A0ABD1YFI7</accession>